<keyword evidence="1 4" id="KW-0808">Transferase</keyword>
<dbReference type="Pfam" id="PF08445">
    <property type="entry name" value="FR47"/>
    <property type="match status" value="1"/>
</dbReference>
<organism evidence="4 5">
    <name type="scientific">Paraburkholderia strydomiana</name>
    <dbReference type="NCBI Taxonomy" id="1245417"/>
    <lineage>
        <taxon>Bacteria</taxon>
        <taxon>Pseudomonadati</taxon>
        <taxon>Pseudomonadota</taxon>
        <taxon>Betaproteobacteria</taxon>
        <taxon>Burkholderiales</taxon>
        <taxon>Burkholderiaceae</taxon>
        <taxon>Paraburkholderia</taxon>
    </lineage>
</organism>
<sequence length="234" mass="25900">MNRSAQLALDNPVWSALTTRQAHLREGDRLAFRYHPDIAPFAGVESEIEAAFQELGGLLPSPQQVAMLSLAPLPQMEAVRCEHIGVVRQMVAMGGPAGGTNDEVIRLTDLDAADMLELAQKTKPGPFGKRTHQMGHYIGIRDGGRLIAMAGERMQLDGYVEISAVCVDDEYRGRGLAARLMNILRREIRQRGDIPFLHVFDDNLSAIALYERLGFEMRQTFLLYRIKGSDPAAA</sequence>
<keyword evidence="5" id="KW-1185">Reference proteome</keyword>
<dbReference type="Gene3D" id="3.40.630.30">
    <property type="match status" value="1"/>
</dbReference>
<name>A0ABW9EEP8_9BURK</name>
<evidence type="ECO:0000313" key="4">
    <source>
        <dbReference type="EMBL" id="MFM0717832.1"/>
    </source>
</evidence>
<dbReference type="GO" id="GO:0016746">
    <property type="term" value="F:acyltransferase activity"/>
    <property type="evidence" value="ECO:0007669"/>
    <property type="project" value="UniProtKB-KW"/>
</dbReference>
<evidence type="ECO:0000256" key="2">
    <source>
        <dbReference type="ARBA" id="ARBA00023315"/>
    </source>
</evidence>
<protein>
    <submittedName>
        <fullName evidence="4">GNAT family N-acetyltransferase</fullName>
        <ecNumber evidence="4">2.3.1.-</ecNumber>
    </submittedName>
</protein>
<dbReference type="PROSITE" id="PS51186">
    <property type="entry name" value="GNAT"/>
    <property type="match status" value="1"/>
</dbReference>
<dbReference type="CDD" id="cd04301">
    <property type="entry name" value="NAT_SF"/>
    <property type="match status" value="1"/>
</dbReference>
<dbReference type="EC" id="2.3.1.-" evidence="4"/>
<keyword evidence="2 4" id="KW-0012">Acyltransferase</keyword>
<dbReference type="EMBL" id="JAQQCL010000010">
    <property type="protein sequence ID" value="MFM0717832.1"/>
    <property type="molecule type" value="Genomic_DNA"/>
</dbReference>
<dbReference type="SUPFAM" id="SSF55729">
    <property type="entry name" value="Acyl-CoA N-acyltransferases (Nat)"/>
    <property type="match status" value="1"/>
</dbReference>
<accession>A0ABW9EEP8</accession>
<dbReference type="InterPro" id="IPR013653">
    <property type="entry name" value="GCN5-like_dom"/>
</dbReference>
<dbReference type="RefSeq" id="WP_408153624.1">
    <property type="nucleotide sequence ID" value="NZ_JAQQCL010000010.1"/>
</dbReference>
<feature type="domain" description="N-acetyltransferase" evidence="3">
    <location>
        <begin position="102"/>
        <end position="234"/>
    </location>
</feature>
<dbReference type="Proteomes" id="UP001629392">
    <property type="component" value="Unassembled WGS sequence"/>
</dbReference>
<evidence type="ECO:0000313" key="5">
    <source>
        <dbReference type="Proteomes" id="UP001629392"/>
    </source>
</evidence>
<evidence type="ECO:0000259" key="3">
    <source>
        <dbReference type="PROSITE" id="PS51186"/>
    </source>
</evidence>
<dbReference type="InterPro" id="IPR000182">
    <property type="entry name" value="GNAT_dom"/>
</dbReference>
<dbReference type="InterPro" id="IPR016181">
    <property type="entry name" value="Acyl_CoA_acyltransferase"/>
</dbReference>
<evidence type="ECO:0000256" key="1">
    <source>
        <dbReference type="ARBA" id="ARBA00022679"/>
    </source>
</evidence>
<comment type="caution">
    <text evidence="4">The sequence shown here is derived from an EMBL/GenBank/DDBJ whole genome shotgun (WGS) entry which is preliminary data.</text>
</comment>
<gene>
    <name evidence="4" type="ORF">PQQ73_15995</name>
</gene>
<dbReference type="PANTHER" id="PTHR43420:SF3">
    <property type="entry name" value="N-ACETYLTRANSFERASE DOMAIN-CONTAINING PROTEIN"/>
    <property type="match status" value="1"/>
</dbReference>
<dbReference type="InterPro" id="IPR050680">
    <property type="entry name" value="YpeA/RimI_acetyltransf"/>
</dbReference>
<dbReference type="PANTHER" id="PTHR43420">
    <property type="entry name" value="ACETYLTRANSFERASE"/>
    <property type="match status" value="1"/>
</dbReference>
<proteinExistence type="predicted"/>
<reference evidence="4 5" key="1">
    <citation type="journal article" date="2024" name="Chem. Sci.">
        <title>Discovery of megapolipeptins by genome mining of a Burkholderiales bacteria collection.</title>
        <authorList>
            <person name="Paulo B.S."/>
            <person name="Recchia M.J.J."/>
            <person name="Lee S."/>
            <person name="Fergusson C.H."/>
            <person name="Romanowski S.B."/>
            <person name="Hernandez A."/>
            <person name="Krull N."/>
            <person name="Liu D.Y."/>
            <person name="Cavanagh H."/>
            <person name="Bos A."/>
            <person name="Gray C.A."/>
            <person name="Murphy B.T."/>
            <person name="Linington R.G."/>
            <person name="Eustaquio A.S."/>
        </authorList>
    </citation>
    <scope>NUCLEOTIDE SEQUENCE [LARGE SCALE GENOMIC DNA]</scope>
    <source>
        <strain evidence="4 5">RL17-350-BIC-E</strain>
    </source>
</reference>